<organism evidence="1 2">
    <name type="scientific">Diversispora epigaea</name>
    <dbReference type="NCBI Taxonomy" id="1348612"/>
    <lineage>
        <taxon>Eukaryota</taxon>
        <taxon>Fungi</taxon>
        <taxon>Fungi incertae sedis</taxon>
        <taxon>Mucoromycota</taxon>
        <taxon>Glomeromycotina</taxon>
        <taxon>Glomeromycetes</taxon>
        <taxon>Diversisporales</taxon>
        <taxon>Diversisporaceae</taxon>
        <taxon>Diversispora</taxon>
    </lineage>
</organism>
<dbReference type="STRING" id="1348612.A0A397II12"/>
<evidence type="ECO:0000313" key="2">
    <source>
        <dbReference type="Proteomes" id="UP000266861"/>
    </source>
</evidence>
<name>A0A397II12_9GLOM</name>
<dbReference type="Proteomes" id="UP000266861">
    <property type="component" value="Unassembled WGS sequence"/>
</dbReference>
<accession>A0A397II12</accession>
<dbReference type="OrthoDB" id="2015372at2759"/>
<proteinExistence type="predicted"/>
<dbReference type="AlphaFoldDB" id="A0A397II12"/>
<keyword evidence="2" id="KW-1185">Reference proteome</keyword>
<evidence type="ECO:0000313" key="1">
    <source>
        <dbReference type="EMBL" id="RHZ75571.1"/>
    </source>
</evidence>
<gene>
    <name evidence="1" type="ORF">Glove_212g134</name>
</gene>
<protein>
    <submittedName>
        <fullName evidence="1">Uncharacterized protein</fullName>
    </submittedName>
</protein>
<reference evidence="1 2" key="1">
    <citation type="submission" date="2018-08" db="EMBL/GenBank/DDBJ databases">
        <title>Genome and evolution of the arbuscular mycorrhizal fungus Diversispora epigaea (formerly Glomus versiforme) and its bacterial endosymbionts.</title>
        <authorList>
            <person name="Sun X."/>
            <person name="Fei Z."/>
            <person name="Harrison M."/>
        </authorList>
    </citation>
    <scope>NUCLEOTIDE SEQUENCE [LARGE SCALE GENOMIC DNA]</scope>
    <source>
        <strain evidence="1 2">IT104</strain>
    </source>
</reference>
<dbReference type="EMBL" id="PQFF01000197">
    <property type="protein sequence ID" value="RHZ75571.1"/>
    <property type="molecule type" value="Genomic_DNA"/>
</dbReference>
<comment type="caution">
    <text evidence="1">The sequence shown here is derived from an EMBL/GenBank/DDBJ whole genome shotgun (WGS) entry which is preliminary data.</text>
</comment>
<sequence length="70" mass="7820">MIDRAYTTRQCILLSCLNSDKGDDDLVNSVEIGQVIEIIGLVGRHFPGLDDSKYCCKLWHDNGSHIEANI</sequence>